<dbReference type="OrthoDB" id="10267950at2759"/>
<evidence type="ECO:0000313" key="4">
    <source>
        <dbReference type="EMBL" id="RAK79455.1"/>
    </source>
</evidence>
<dbReference type="PANTHER" id="PTHR38420:SF1">
    <property type="entry name" value="PUTATIVE (AFU_ORTHOLOGUE AFUA_5G14690)-RELATED"/>
    <property type="match status" value="1"/>
</dbReference>
<dbReference type="VEuPathDB" id="FungiDB:BO72DRAFT_44760"/>
<evidence type="ECO:0000313" key="5">
    <source>
        <dbReference type="Proteomes" id="UP000249789"/>
    </source>
</evidence>
<gene>
    <name evidence="4" type="ORF">BO72DRAFT_44760</name>
</gene>
<dbReference type="InterPro" id="IPR019200">
    <property type="entry name" value="ATP_adenylylTrfase_C"/>
</dbReference>
<sequence length="380" mass="41837">MSFTSTSIPNMAIDNEVTVSSPSFSSKHNLSTLTNAAALSEFDALVRRGLVVYSPSKIVRLKVDNFHFEFRISQSLTNKPQSGEGLKPPNENRTNHSSSSNNNDNSSNSDNEDNNDASSKPATFGPGSDLACPTPDLIIATIHTTHILVPNGYSVFRPQFLLLTQDSYRRQHENLDREDLEAARAVLCALGQDNGRRYFAMFNCGRTAGASRQHKHMHIIPCVDDEEEIDQIIELPTVEKGVNVDTKAPGPTILPNNPTPKSSDIPFAHFRAPLSRSEFQEQVYIEGVLDAYLGLLAEMRPAFSDRGAGDGEGSIPHNVILVEDWIMVIPRSKDRYRPDVAVNGAGMVGSVWLDREEILARWVEIGPAEVLRGVGYPPLT</sequence>
<dbReference type="SUPFAM" id="SSF54197">
    <property type="entry name" value="HIT-like"/>
    <property type="match status" value="1"/>
</dbReference>
<feature type="compositionally biased region" description="Low complexity" evidence="1">
    <location>
        <begin position="95"/>
        <end position="109"/>
    </location>
</feature>
<organism evidence="4 5">
    <name type="scientific">Aspergillus fijiensis CBS 313.89</name>
    <dbReference type="NCBI Taxonomy" id="1448319"/>
    <lineage>
        <taxon>Eukaryota</taxon>
        <taxon>Fungi</taxon>
        <taxon>Dikarya</taxon>
        <taxon>Ascomycota</taxon>
        <taxon>Pezizomycotina</taxon>
        <taxon>Eurotiomycetes</taxon>
        <taxon>Eurotiomycetidae</taxon>
        <taxon>Eurotiales</taxon>
        <taxon>Aspergillaceae</taxon>
        <taxon>Aspergillus</taxon>
    </lineage>
</organism>
<dbReference type="Gene3D" id="3.30.428.70">
    <property type="match status" value="1"/>
</dbReference>
<dbReference type="EMBL" id="KZ824633">
    <property type="protein sequence ID" value="RAK79455.1"/>
    <property type="molecule type" value="Genomic_DNA"/>
</dbReference>
<dbReference type="GeneID" id="63861920"/>
<dbReference type="PANTHER" id="PTHR38420">
    <property type="entry name" value="AP-4-A PHOSPHORYLASE II"/>
    <property type="match status" value="1"/>
</dbReference>
<dbReference type="InterPro" id="IPR045759">
    <property type="entry name" value="Ap4A_phos1/2_N"/>
</dbReference>
<protein>
    <recommendedName>
        <fullName evidence="6">Phosphorylase</fullName>
    </recommendedName>
</protein>
<evidence type="ECO:0000256" key="1">
    <source>
        <dbReference type="SAM" id="MobiDB-lite"/>
    </source>
</evidence>
<accession>A0A8G1W037</accession>
<name>A0A8G1W037_9EURO</name>
<reference evidence="4 5" key="1">
    <citation type="submission" date="2018-02" db="EMBL/GenBank/DDBJ databases">
        <title>The genomes of Aspergillus section Nigri reveals drivers in fungal speciation.</title>
        <authorList>
            <consortium name="DOE Joint Genome Institute"/>
            <person name="Vesth T.C."/>
            <person name="Nybo J."/>
            <person name="Theobald S."/>
            <person name="Brandl J."/>
            <person name="Frisvad J.C."/>
            <person name="Nielsen K.F."/>
            <person name="Lyhne E.K."/>
            <person name="Kogle M.E."/>
            <person name="Kuo A."/>
            <person name="Riley R."/>
            <person name="Clum A."/>
            <person name="Nolan M."/>
            <person name="Lipzen A."/>
            <person name="Salamov A."/>
            <person name="Henrissat B."/>
            <person name="Wiebenga A."/>
            <person name="De vries R.P."/>
            <person name="Grigoriev I.V."/>
            <person name="Mortensen U.H."/>
            <person name="Andersen M.R."/>
            <person name="Baker S.E."/>
        </authorList>
    </citation>
    <scope>NUCLEOTIDE SEQUENCE [LARGE SCALE GENOMIC DNA]</scope>
    <source>
        <strain evidence="4 5">CBS 313.89</strain>
    </source>
</reference>
<feature type="domain" description="Ap4A phosphorylase 1/2 N-terminal" evidence="3">
    <location>
        <begin position="133"/>
        <end position="223"/>
    </location>
</feature>
<dbReference type="AlphaFoldDB" id="A0A8G1W037"/>
<dbReference type="Pfam" id="PF19327">
    <property type="entry name" value="Ap4A_phos_N"/>
    <property type="match status" value="1"/>
</dbReference>
<feature type="region of interest" description="Disordered" evidence="1">
    <location>
        <begin position="78"/>
        <end position="126"/>
    </location>
</feature>
<keyword evidence="5" id="KW-1185">Reference proteome</keyword>
<dbReference type="GO" id="GO:0005524">
    <property type="term" value="F:ATP binding"/>
    <property type="evidence" value="ECO:0007669"/>
    <property type="project" value="InterPro"/>
</dbReference>
<dbReference type="RefSeq" id="XP_040803465.1">
    <property type="nucleotide sequence ID" value="XM_040944587.1"/>
</dbReference>
<dbReference type="InterPro" id="IPR043171">
    <property type="entry name" value="Ap4A_phos1/2-like"/>
</dbReference>
<dbReference type="GO" id="GO:0003877">
    <property type="term" value="F:ATP:ADP adenylyltransferase activity"/>
    <property type="evidence" value="ECO:0007669"/>
    <property type="project" value="InterPro"/>
</dbReference>
<dbReference type="Proteomes" id="UP000249789">
    <property type="component" value="Unassembled WGS sequence"/>
</dbReference>
<dbReference type="InterPro" id="IPR036265">
    <property type="entry name" value="HIT-like_sf"/>
</dbReference>
<feature type="domain" description="ATP adenylyltransferase C-terminal" evidence="2">
    <location>
        <begin position="264"/>
        <end position="377"/>
    </location>
</feature>
<proteinExistence type="predicted"/>
<dbReference type="GO" id="GO:0009117">
    <property type="term" value="P:nucleotide metabolic process"/>
    <property type="evidence" value="ECO:0007669"/>
    <property type="project" value="InterPro"/>
</dbReference>
<dbReference type="InterPro" id="IPR009163">
    <property type="entry name" value="Ap4A_phos1/2"/>
</dbReference>
<dbReference type="Pfam" id="PF09830">
    <property type="entry name" value="ATP_transf"/>
    <property type="match status" value="1"/>
</dbReference>
<evidence type="ECO:0000259" key="3">
    <source>
        <dbReference type="Pfam" id="PF19327"/>
    </source>
</evidence>
<evidence type="ECO:0008006" key="6">
    <source>
        <dbReference type="Google" id="ProtNLM"/>
    </source>
</evidence>
<evidence type="ECO:0000259" key="2">
    <source>
        <dbReference type="Pfam" id="PF09830"/>
    </source>
</evidence>